<evidence type="ECO:0000259" key="6">
    <source>
        <dbReference type="Pfam" id="PF00593"/>
    </source>
</evidence>
<feature type="chain" id="PRO_5037990779" evidence="5">
    <location>
        <begin position="34"/>
        <end position="952"/>
    </location>
</feature>
<dbReference type="InterPro" id="IPR010104">
    <property type="entry name" value="TonB_rcpt_bac"/>
</dbReference>
<dbReference type="Proteomes" id="UP000662572">
    <property type="component" value="Unassembled WGS sequence"/>
</dbReference>
<keyword evidence="3" id="KW-0998">Cell outer membrane</keyword>
<feature type="signal peptide" evidence="5">
    <location>
        <begin position="1"/>
        <end position="33"/>
    </location>
</feature>
<keyword evidence="8" id="KW-0675">Receptor</keyword>
<evidence type="ECO:0000313" key="9">
    <source>
        <dbReference type="Proteomes" id="UP000662572"/>
    </source>
</evidence>
<dbReference type="Pfam" id="PF00593">
    <property type="entry name" value="TonB_dep_Rec_b-barrel"/>
    <property type="match status" value="1"/>
</dbReference>
<dbReference type="SUPFAM" id="SSF56935">
    <property type="entry name" value="Porins"/>
    <property type="match status" value="1"/>
</dbReference>
<dbReference type="InterPro" id="IPR000531">
    <property type="entry name" value="Beta-barrel_TonB"/>
</dbReference>
<keyword evidence="2 4" id="KW-0472">Membrane</keyword>
<dbReference type="InterPro" id="IPR012910">
    <property type="entry name" value="Plug_dom"/>
</dbReference>
<dbReference type="NCBIfam" id="TIGR01782">
    <property type="entry name" value="TonB-Xanth-Caul"/>
    <property type="match status" value="1"/>
</dbReference>
<dbReference type="Gene3D" id="2.170.130.10">
    <property type="entry name" value="TonB-dependent receptor, plug domain"/>
    <property type="match status" value="1"/>
</dbReference>
<gene>
    <name evidence="8" type="primary">fhuA</name>
    <name evidence="8" type="ORF">GCM10011273_26370</name>
</gene>
<evidence type="ECO:0000259" key="7">
    <source>
        <dbReference type="Pfam" id="PF07715"/>
    </source>
</evidence>
<evidence type="ECO:0000256" key="4">
    <source>
        <dbReference type="RuleBase" id="RU003357"/>
    </source>
</evidence>
<reference evidence="8" key="2">
    <citation type="submission" date="2020-09" db="EMBL/GenBank/DDBJ databases">
        <authorList>
            <person name="Sun Q."/>
            <person name="Kim S."/>
        </authorList>
    </citation>
    <scope>NUCLEOTIDE SEQUENCE</scope>
    <source>
        <strain evidence="8">KCTC 32296</strain>
    </source>
</reference>
<evidence type="ECO:0000256" key="1">
    <source>
        <dbReference type="ARBA" id="ARBA00004442"/>
    </source>
</evidence>
<proteinExistence type="inferred from homology"/>
<keyword evidence="5" id="KW-0732">Signal</keyword>
<dbReference type="PANTHER" id="PTHR40980:SF3">
    <property type="entry name" value="TONB-DEPENDENT RECEPTOR-LIKE BETA-BARREL DOMAIN-CONTAINING PROTEIN"/>
    <property type="match status" value="1"/>
</dbReference>
<name>A0A918QA01_9CAUL</name>
<dbReference type="PANTHER" id="PTHR40980">
    <property type="entry name" value="PLUG DOMAIN-CONTAINING PROTEIN"/>
    <property type="match status" value="1"/>
</dbReference>
<protein>
    <submittedName>
        <fullName evidence="8">TonB-dependent receptor</fullName>
    </submittedName>
</protein>
<dbReference type="Gene3D" id="2.40.170.20">
    <property type="entry name" value="TonB-dependent receptor, beta-barrel domain"/>
    <property type="match status" value="1"/>
</dbReference>
<organism evidence="8 9">
    <name type="scientific">Asticcacaulis endophyticus</name>
    <dbReference type="NCBI Taxonomy" id="1395890"/>
    <lineage>
        <taxon>Bacteria</taxon>
        <taxon>Pseudomonadati</taxon>
        <taxon>Pseudomonadota</taxon>
        <taxon>Alphaproteobacteria</taxon>
        <taxon>Caulobacterales</taxon>
        <taxon>Caulobacteraceae</taxon>
        <taxon>Asticcacaulis</taxon>
    </lineage>
</organism>
<comment type="caution">
    <text evidence="8">The sequence shown here is derived from an EMBL/GenBank/DDBJ whole genome shotgun (WGS) entry which is preliminary data.</text>
</comment>
<comment type="subcellular location">
    <subcellularLocation>
        <location evidence="1 4">Cell outer membrane</location>
    </subcellularLocation>
</comment>
<evidence type="ECO:0000256" key="3">
    <source>
        <dbReference type="ARBA" id="ARBA00023237"/>
    </source>
</evidence>
<dbReference type="GO" id="GO:0009279">
    <property type="term" value="C:cell outer membrane"/>
    <property type="evidence" value="ECO:0007669"/>
    <property type="project" value="UniProtKB-SubCell"/>
</dbReference>
<dbReference type="RefSeq" id="WP_229807746.1">
    <property type="nucleotide sequence ID" value="NZ_BMZB01000003.1"/>
</dbReference>
<dbReference type="InterPro" id="IPR036942">
    <property type="entry name" value="Beta-barrel_TonB_sf"/>
</dbReference>
<dbReference type="Pfam" id="PF07715">
    <property type="entry name" value="Plug"/>
    <property type="match status" value="1"/>
</dbReference>
<reference evidence="8" key="1">
    <citation type="journal article" date="2014" name="Int. J. Syst. Evol. Microbiol.">
        <title>Complete genome sequence of Corynebacterium casei LMG S-19264T (=DSM 44701T), isolated from a smear-ripened cheese.</title>
        <authorList>
            <consortium name="US DOE Joint Genome Institute (JGI-PGF)"/>
            <person name="Walter F."/>
            <person name="Albersmeier A."/>
            <person name="Kalinowski J."/>
            <person name="Ruckert C."/>
        </authorList>
    </citation>
    <scope>NUCLEOTIDE SEQUENCE</scope>
    <source>
        <strain evidence="8">KCTC 32296</strain>
    </source>
</reference>
<sequence>MNNSVKGLKKAYLRSGVGMVALVAGVIAGQAFAQDTTTAPEATEDVTEVVVTGVRASMAKAVAVKRRSVQIVDSVIAEDIGKLPDNNVVEALQRVPGVQVTNRAGGEVSGISIRGMPDITTTWNGRFVFTGTGRQLALQDIPANLINRIDVFKTRTSDQIETGIAGQIDVSTHRPFNFKGLQISAAARGVYHEQAGEYNPNMSALISNRWDTGAGEVGALLNVSYSRTKYRNQDLNVGAMVPFLTENPPAGFVPLERLFPDNPRSPWPTGLENGLPYAPGSTLLVDGVATPYYLARDAMIATDLYGDRERPAVNAALQWRPNDWSEYTFEYFYEGYRNEIFNSMLFTFVDWWGSVGANPASTFELFPGTNIIKSRTVNDVYGFNSSDYTKQKTDTHVYALNGKWNLPHNLTVVGDLSWQKSDFQSDFFAMRTDQAGHDVVIDFNAKDGLPAYIFTDPNALTDPTRWSVAELYDNINRDEGDALTVSLDADWKPDDTVLRNVSFGIRYDDRGATHSFWGQDAGRLNRSLSTLPAESLFQNSGFFDGEADVPQSWVLPDGRYLYANADTIRATYRDSGQVRTGQIVTSSGINLTEDFDVQEVTQSAYIMADIEPQIFGRTLLVNAGLRYVKVDTDMTFVDRGTGRVSSDSASVRRLLPSFTLRYDLTDSVRLRYNYGETLRRPDFGALNPNYTLTGDLSNIGRGSGSRGNPELAPTESKNQDLAVEWYFAPDSVVHLTFFKREIEGLVITSPLLVTIPEDETGLSEDTTTFLISRPDNASNGVLEGMELGLTYFPDLPGLLDGLGVQASATWLDSSQNIPLYDTSGAAPVKIGEDQSSFFGVSEFSYNVTAAYEKGPIGGRLSYVWRDDFLAFNEARLFANPLGVWNRPEKSLDLQVNYDVTDKLSISFDAINLTNEIGQNYYAFGSSGGPDTHNHVSGLWSRQFAVGLRWRLN</sequence>
<dbReference type="AlphaFoldDB" id="A0A918QA01"/>
<keyword evidence="4" id="KW-0798">TonB box</keyword>
<keyword evidence="9" id="KW-1185">Reference proteome</keyword>
<feature type="domain" description="TonB-dependent receptor plug" evidence="7">
    <location>
        <begin position="65"/>
        <end position="157"/>
    </location>
</feature>
<accession>A0A918QA01</accession>
<comment type="similarity">
    <text evidence="4">Belongs to the TonB-dependent receptor family.</text>
</comment>
<evidence type="ECO:0000256" key="5">
    <source>
        <dbReference type="SAM" id="SignalP"/>
    </source>
</evidence>
<feature type="domain" description="TonB-dependent receptor-like beta-barrel" evidence="6">
    <location>
        <begin position="461"/>
        <end position="912"/>
    </location>
</feature>
<dbReference type="EMBL" id="BMZB01000003">
    <property type="protein sequence ID" value="GGZ38493.1"/>
    <property type="molecule type" value="Genomic_DNA"/>
</dbReference>
<dbReference type="InterPro" id="IPR037066">
    <property type="entry name" value="Plug_dom_sf"/>
</dbReference>
<evidence type="ECO:0000256" key="2">
    <source>
        <dbReference type="ARBA" id="ARBA00023136"/>
    </source>
</evidence>
<evidence type="ECO:0000313" key="8">
    <source>
        <dbReference type="EMBL" id="GGZ38493.1"/>
    </source>
</evidence>